<dbReference type="InterPro" id="IPR053013">
    <property type="entry name" value="LAT"/>
</dbReference>
<evidence type="ECO:0000313" key="4">
    <source>
        <dbReference type="Proteomes" id="UP000193067"/>
    </source>
</evidence>
<dbReference type="PANTHER" id="PTHR34815:SF2">
    <property type="entry name" value="N-ACETYLTRANSFERASE DOMAIN-CONTAINING PROTEIN"/>
    <property type="match status" value="1"/>
</dbReference>
<dbReference type="InterPro" id="IPR055100">
    <property type="entry name" value="GNAT_LYC1-like"/>
</dbReference>
<feature type="region of interest" description="Disordered" evidence="1">
    <location>
        <begin position="199"/>
        <end position="220"/>
    </location>
</feature>
<name>A0A1Y2J430_TRAC3</name>
<keyword evidence="4" id="KW-1185">Reference proteome</keyword>
<organism evidence="3 4">
    <name type="scientific">Trametes coccinea (strain BRFM310)</name>
    <name type="common">Pycnoporus coccineus</name>
    <dbReference type="NCBI Taxonomy" id="1353009"/>
    <lineage>
        <taxon>Eukaryota</taxon>
        <taxon>Fungi</taxon>
        <taxon>Dikarya</taxon>
        <taxon>Basidiomycota</taxon>
        <taxon>Agaricomycotina</taxon>
        <taxon>Agaricomycetes</taxon>
        <taxon>Polyporales</taxon>
        <taxon>Polyporaceae</taxon>
        <taxon>Trametes</taxon>
    </lineage>
</organism>
<evidence type="ECO:0000256" key="1">
    <source>
        <dbReference type="SAM" id="MobiDB-lite"/>
    </source>
</evidence>
<dbReference type="OrthoDB" id="2020070at2759"/>
<dbReference type="Gene3D" id="3.40.630.30">
    <property type="match status" value="1"/>
</dbReference>
<dbReference type="EMBL" id="KZ084087">
    <property type="protein sequence ID" value="OSD08107.1"/>
    <property type="molecule type" value="Genomic_DNA"/>
</dbReference>
<evidence type="ECO:0000313" key="3">
    <source>
        <dbReference type="EMBL" id="OSD08107.1"/>
    </source>
</evidence>
<dbReference type="Proteomes" id="UP000193067">
    <property type="component" value="Unassembled WGS sequence"/>
</dbReference>
<proteinExistence type="predicted"/>
<feature type="compositionally biased region" description="Low complexity" evidence="1">
    <location>
        <begin position="200"/>
        <end position="212"/>
    </location>
</feature>
<dbReference type="PANTHER" id="PTHR34815">
    <property type="entry name" value="LYSINE ACETYLTRANSFERASE"/>
    <property type="match status" value="1"/>
</dbReference>
<reference evidence="3 4" key="1">
    <citation type="journal article" date="2015" name="Biotechnol. Biofuels">
        <title>Enhanced degradation of softwood versus hardwood by the white-rot fungus Pycnoporus coccineus.</title>
        <authorList>
            <person name="Couturier M."/>
            <person name="Navarro D."/>
            <person name="Chevret D."/>
            <person name="Henrissat B."/>
            <person name="Piumi F."/>
            <person name="Ruiz-Duenas F.J."/>
            <person name="Martinez A.T."/>
            <person name="Grigoriev I.V."/>
            <person name="Riley R."/>
            <person name="Lipzen A."/>
            <person name="Berrin J.G."/>
            <person name="Master E.R."/>
            <person name="Rosso M.N."/>
        </authorList>
    </citation>
    <scope>NUCLEOTIDE SEQUENCE [LARGE SCALE GENOMIC DNA]</scope>
    <source>
        <strain evidence="3 4">BRFM310</strain>
    </source>
</reference>
<sequence length="414" mass="46150">MSLADLSLFAATPEQVLESRKRTAVQWAVGQSVEEYLERDAIMDRHEHAANGRLITWVLAPRSDPTTLDFMCSCETFRRTAVVAKRAKEVDAREVREVTAYGVASVYTPPAKRGKGYARHMMRLVHWVLAPRSALPAEFPAEWGAPPDIDVLRVLGVANAQFSVLYSDVGHAFYQGCGPTPSGNDGWVVKGALETSRMLDASSADDPGAPSAAAPPPPPGLNLQRLAEEDVLALYARDATWIKDDLSHFAGATSRTLFSFLPDGGVGAFVMRRVMDFAPGLRPVRPTVQWGLALLPQGARDLQDALRRRPDAGPLPFVTWTLDIRTSPRTLVVARLRADERTFPVLLERLLAAAREARVEKVEFWYLRPELRAVAEARGWATKERAEHLSAVRWYGEEKDDELEWVYNEKFCWC</sequence>
<dbReference type="AlphaFoldDB" id="A0A1Y2J430"/>
<gene>
    <name evidence="3" type="ORF">PYCCODRAFT_386283</name>
</gene>
<protein>
    <recommendedName>
        <fullName evidence="2">LYC1 C-terminal domain-containing protein</fullName>
    </recommendedName>
</protein>
<feature type="domain" description="LYC1 C-terminal" evidence="2">
    <location>
        <begin position="221"/>
        <end position="414"/>
    </location>
</feature>
<dbReference type="Pfam" id="PF22998">
    <property type="entry name" value="GNAT_LYC1-like"/>
    <property type="match status" value="1"/>
</dbReference>
<evidence type="ECO:0000259" key="2">
    <source>
        <dbReference type="Pfam" id="PF22998"/>
    </source>
</evidence>
<accession>A0A1Y2J430</accession>
<dbReference type="STRING" id="1353009.A0A1Y2J430"/>